<feature type="compositionally biased region" description="Basic residues" evidence="6">
    <location>
        <begin position="181"/>
        <end position="191"/>
    </location>
</feature>
<evidence type="ECO:0000313" key="8">
    <source>
        <dbReference type="EMBL" id="WZN67393.1"/>
    </source>
</evidence>
<dbReference type="PROSITE" id="PS51032">
    <property type="entry name" value="AP2_ERF"/>
    <property type="match status" value="1"/>
</dbReference>
<evidence type="ECO:0000256" key="1">
    <source>
        <dbReference type="ARBA" id="ARBA00004123"/>
    </source>
</evidence>
<dbReference type="InterPro" id="IPR001471">
    <property type="entry name" value="AP2/ERF_dom"/>
</dbReference>
<evidence type="ECO:0000256" key="4">
    <source>
        <dbReference type="ARBA" id="ARBA00023163"/>
    </source>
</evidence>
<evidence type="ECO:0000256" key="5">
    <source>
        <dbReference type="ARBA" id="ARBA00023242"/>
    </source>
</evidence>
<accession>A0AAX4PP03</accession>
<keyword evidence="9" id="KW-1185">Reference proteome</keyword>
<sequence>MAGAGTPAHGGTAMTTCFRKFLVETFGLERLGEGEGVLDVAGGKGQLSFELVNLCRGVRSTVVDARNTDTINYRKIVDRHKRLAVKRRAHLRRKQPDFDEQNAVPISVDSIPYEVPGHVVAYFGPDLWRRDRDRDPDREKAQERARESWERGYGGKGRREREATTSTTTTTTTTEGEKPKEKKKKKVKPGSRYRGVAHDIVSGTWAAYIRQQGETRCLGRFGSEVEAAKAFDAASLEAFGPEAKGLNFRDEGVGEGPSPAAGEHAGGRHHAVVMGCWVCGPVGRGGEPQRAIQPAAKCDDGVSGYSQHKSFRCPHNAARSGEQIRPRRLDPEEAARVIAGCSVVVGLHPDQATGDIVDFALETNKPFALVPCCTFSQTFQDRVLADGKRVSTYEDLLTWLRQKDDGRIKQTTLGAPGRNVVLYRTEG</sequence>
<keyword evidence="3" id="KW-0238">DNA-binding</keyword>
<evidence type="ECO:0000313" key="9">
    <source>
        <dbReference type="Proteomes" id="UP001472866"/>
    </source>
</evidence>
<dbReference type="GO" id="GO:0003700">
    <property type="term" value="F:DNA-binding transcription factor activity"/>
    <property type="evidence" value="ECO:0007669"/>
    <property type="project" value="InterPro"/>
</dbReference>
<feature type="compositionally biased region" description="Basic and acidic residues" evidence="6">
    <location>
        <begin position="131"/>
        <end position="150"/>
    </location>
</feature>
<protein>
    <recommendedName>
        <fullName evidence="7">AP2/ERF domain-containing protein</fullName>
    </recommendedName>
</protein>
<dbReference type="Proteomes" id="UP001472866">
    <property type="component" value="Chromosome 19"/>
</dbReference>
<gene>
    <name evidence="8" type="ORF">HKI87_19g89690</name>
</gene>
<feature type="domain" description="AP2/ERF" evidence="7">
    <location>
        <begin position="192"/>
        <end position="249"/>
    </location>
</feature>
<name>A0AAX4PP03_9CHLO</name>
<dbReference type="SUPFAM" id="SSF54171">
    <property type="entry name" value="DNA-binding domain"/>
    <property type="match status" value="1"/>
</dbReference>
<dbReference type="AlphaFoldDB" id="A0AAX4PP03"/>
<evidence type="ECO:0000259" key="7">
    <source>
        <dbReference type="PROSITE" id="PS51032"/>
    </source>
</evidence>
<keyword evidence="4" id="KW-0804">Transcription</keyword>
<dbReference type="SMART" id="SM00380">
    <property type="entry name" value="AP2"/>
    <property type="match status" value="1"/>
</dbReference>
<proteinExistence type="predicted"/>
<dbReference type="GO" id="GO:0005634">
    <property type="term" value="C:nucleus"/>
    <property type="evidence" value="ECO:0007669"/>
    <property type="project" value="UniProtKB-SubCell"/>
</dbReference>
<feature type="region of interest" description="Disordered" evidence="6">
    <location>
        <begin position="131"/>
        <end position="191"/>
    </location>
</feature>
<dbReference type="InterPro" id="IPR016177">
    <property type="entry name" value="DNA-bd_dom_sf"/>
</dbReference>
<dbReference type="PANTHER" id="PTHR36971:SF1">
    <property type="entry name" value="METHYLTRANSFERASE DOMAIN-CONTAINING PROTEIN"/>
    <property type="match status" value="1"/>
</dbReference>
<reference evidence="8 9" key="1">
    <citation type="submission" date="2024-03" db="EMBL/GenBank/DDBJ databases">
        <title>Complete genome sequence of the green alga Chloropicon roscoffensis RCC1871.</title>
        <authorList>
            <person name="Lemieux C."/>
            <person name="Pombert J.-F."/>
            <person name="Otis C."/>
            <person name="Turmel M."/>
        </authorList>
    </citation>
    <scope>NUCLEOTIDE SEQUENCE [LARGE SCALE GENOMIC DNA]</scope>
    <source>
        <strain evidence="8 9">RCC1871</strain>
    </source>
</reference>
<dbReference type="EMBL" id="CP151519">
    <property type="protein sequence ID" value="WZN67393.1"/>
    <property type="molecule type" value="Genomic_DNA"/>
</dbReference>
<evidence type="ECO:0000256" key="6">
    <source>
        <dbReference type="SAM" id="MobiDB-lite"/>
    </source>
</evidence>
<comment type="subcellular location">
    <subcellularLocation>
        <location evidence="1">Nucleus</location>
    </subcellularLocation>
</comment>
<feature type="compositionally biased region" description="Low complexity" evidence="6">
    <location>
        <begin position="164"/>
        <end position="174"/>
    </location>
</feature>
<keyword evidence="5" id="KW-0539">Nucleus</keyword>
<dbReference type="InterPro" id="IPR036955">
    <property type="entry name" value="AP2/ERF_dom_sf"/>
</dbReference>
<dbReference type="Gene3D" id="3.30.730.10">
    <property type="entry name" value="AP2/ERF domain"/>
    <property type="match status" value="1"/>
</dbReference>
<evidence type="ECO:0000256" key="2">
    <source>
        <dbReference type="ARBA" id="ARBA00023015"/>
    </source>
</evidence>
<dbReference type="GO" id="GO:0003677">
    <property type="term" value="F:DNA binding"/>
    <property type="evidence" value="ECO:0007669"/>
    <property type="project" value="UniProtKB-KW"/>
</dbReference>
<organism evidence="8 9">
    <name type="scientific">Chloropicon roscoffensis</name>
    <dbReference type="NCBI Taxonomy" id="1461544"/>
    <lineage>
        <taxon>Eukaryota</taxon>
        <taxon>Viridiplantae</taxon>
        <taxon>Chlorophyta</taxon>
        <taxon>Chloropicophyceae</taxon>
        <taxon>Chloropicales</taxon>
        <taxon>Chloropicaceae</taxon>
        <taxon>Chloropicon</taxon>
    </lineage>
</organism>
<dbReference type="PANTHER" id="PTHR36971">
    <property type="entry name" value="UNNAMED PRODUCT"/>
    <property type="match status" value="1"/>
</dbReference>
<evidence type="ECO:0000256" key="3">
    <source>
        <dbReference type="ARBA" id="ARBA00023125"/>
    </source>
</evidence>
<keyword evidence="2" id="KW-0805">Transcription regulation</keyword>